<sequence>MIEKFKTRMKYIRIDLKRLVEPENHPYISPVEYVHDPVPEAPHHLANLPPLSFPQYAPADCDFISRDSVRLNTCAAGLPYRSRLEPIRGNKYWKANLDETRKILELIAADSSSTSMEMRNGLTLAGLAKKELRPGLEHRMVLATSYMYPDADERRARIIAVLMLMLFLFDVVANKEKLMNSREQFLGHFRSPNDIIPSDSVISDFERHLKLIVSAIADEDKISGNGGKDIIAALLEAYRCVHPKGDFHSLEEYLSFRRLNVFAITAAKFAIKSSVDLEDARFSRYLRLISDHLGIANDIASYEKESRALKEGDTQEMINVVAVFQHLESLPTIAEAKVAAYTYQLQVESWIIEEVEILAARGDLTDEEWRFLEAVFMTATGNVFYCMTTSRYGGDAAKLT</sequence>
<dbReference type="Proteomes" id="UP000308671">
    <property type="component" value="Unassembled WGS sequence"/>
</dbReference>
<dbReference type="InterPro" id="IPR008949">
    <property type="entry name" value="Isoprenoid_synthase_dom_sf"/>
</dbReference>
<keyword evidence="1" id="KW-0812">Transmembrane</keyword>
<gene>
    <name evidence="2" type="ORF">BGAL_0106g00160</name>
</gene>
<dbReference type="OrthoDB" id="3004402at2759"/>
<feature type="transmembrane region" description="Helical" evidence="1">
    <location>
        <begin position="156"/>
        <end position="173"/>
    </location>
</feature>
<accession>A0A4V4HV19</accession>
<keyword evidence="1" id="KW-1133">Transmembrane helix</keyword>
<evidence type="ECO:0000313" key="2">
    <source>
        <dbReference type="EMBL" id="THV51576.1"/>
    </source>
</evidence>
<protein>
    <recommendedName>
        <fullName evidence="4">Terpene synthase</fullName>
    </recommendedName>
</protein>
<proteinExistence type="predicted"/>
<dbReference type="EMBL" id="PQXL01000106">
    <property type="protein sequence ID" value="THV51576.1"/>
    <property type="molecule type" value="Genomic_DNA"/>
</dbReference>
<keyword evidence="1" id="KW-0472">Membrane</keyword>
<dbReference type="AlphaFoldDB" id="A0A4V4HV19"/>
<dbReference type="Pfam" id="PF19086">
    <property type="entry name" value="Terpene_syn_C_2"/>
    <property type="match status" value="1"/>
</dbReference>
<comment type="caution">
    <text evidence="2">The sequence shown here is derived from an EMBL/GenBank/DDBJ whole genome shotgun (WGS) entry which is preliminary data.</text>
</comment>
<name>A0A4V4HV19_9HELO</name>
<evidence type="ECO:0000256" key="1">
    <source>
        <dbReference type="SAM" id="Phobius"/>
    </source>
</evidence>
<reference evidence="2 3" key="1">
    <citation type="submission" date="2017-12" db="EMBL/GenBank/DDBJ databases">
        <title>Comparative genomics of Botrytis spp.</title>
        <authorList>
            <person name="Valero-Jimenez C.A."/>
            <person name="Tapia P."/>
            <person name="Veloso J."/>
            <person name="Silva-Moreno E."/>
            <person name="Staats M."/>
            <person name="Valdes J.H."/>
            <person name="Van Kan J.A.L."/>
        </authorList>
    </citation>
    <scope>NUCLEOTIDE SEQUENCE [LARGE SCALE GENOMIC DNA]</scope>
    <source>
        <strain evidence="2 3">MUCL435</strain>
    </source>
</reference>
<organism evidence="2 3">
    <name type="scientific">Botrytis galanthina</name>
    <dbReference type="NCBI Taxonomy" id="278940"/>
    <lineage>
        <taxon>Eukaryota</taxon>
        <taxon>Fungi</taxon>
        <taxon>Dikarya</taxon>
        <taxon>Ascomycota</taxon>
        <taxon>Pezizomycotina</taxon>
        <taxon>Leotiomycetes</taxon>
        <taxon>Helotiales</taxon>
        <taxon>Sclerotiniaceae</taxon>
        <taxon>Botrytis</taxon>
    </lineage>
</organism>
<dbReference type="Gene3D" id="1.10.600.10">
    <property type="entry name" value="Farnesyl Diphosphate Synthase"/>
    <property type="match status" value="1"/>
</dbReference>
<keyword evidence="3" id="KW-1185">Reference proteome</keyword>
<evidence type="ECO:0008006" key="4">
    <source>
        <dbReference type="Google" id="ProtNLM"/>
    </source>
</evidence>
<dbReference type="SUPFAM" id="SSF48576">
    <property type="entry name" value="Terpenoid synthases"/>
    <property type="match status" value="1"/>
</dbReference>
<evidence type="ECO:0000313" key="3">
    <source>
        <dbReference type="Proteomes" id="UP000308671"/>
    </source>
</evidence>